<evidence type="ECO:0000313" key="13">
    <source>
        <dbReference type="EMBL" id="KAG6473692.1"/>
    </source>
</evidence>
<dbReference type="InterPro" id="IPR008928">
    <property type="entry name" value="6-hairpin_glycosidase_sf"/>
</dbReference>
<keyword evidence="5 8" id="KW-0119">Carbohydrate metabolism</keyword>
<keyword evidence="11" id="KW-1133">Transmembrane helix</keyword>
<evidence type="ECO:0000256" key="9">
    <source>
        <dbReference type="RuleBase" id="RU361166"/>
    </source>
</evidence>
<evidence type="ECO:0000256" key="8">
    <source>
        <dbReference type="PROSITE-ProRule" id="PRU10059"/>
    </source>
</evidence>
<dbReference type="SUPFAM" id="SSF48208">
    <property type="entry name" value="Six-hairpin glycosidases"/>
    <property type="match status" value="1"/>
</dbReference>
<feature type="region of interest" description="Disordered" evidence="10">
    <location>
        <begin position="16"/>
        <end position="35"/>
    </location>
</feature>
<dbReference type="InterPro" id="IPR018221">
    <property type="entry name" value="Glyco_hydro_9_His_AS"/>
</dbReference>
<keyword evidence="14" id="KW-1185">Reference proteome</keyword>
<dbReference type="EMBL" id="JACMSC010000019">
    <property type="protein sequence ID" value="KAG6473692.1"/>
    <property type="molecule type" value="Genomic_DNA"/>
</dbReference>
<evidence type="ECO:0000256" key="11">
    <source>
        <dbReference type="SAM" id="Phobius"/>
    </source>
</evidence>
<keyword evidence="7 8" id="KW-0624">Polysaccharide degradation</keyword>
<dbReference type="GO" id="GO:0030245">
    <property type="term" value="P:cellulose catabolic process"/>
    <property type="evidence" value="ECO:0007669"/>
    <property type="project" value="UniProtKB-KW"/>
</dbReference>
<feature type="domain" description="Glycoside hydrolase family 9" evidence="12">
    <location>
        <begin position="114"/>
        <end position="609"/>
    </location>
</feature>
<sequence length="645" mass="72160">MHYSNRWGGSFEIQHDAPAEDQQSSNMQFDPPTPRRRKELVETQLGWLLSQRQYRKKNKENCAEFCVSVCKMKCLRRVLLAALIAIVVTGISMIVVRRMRMTNREEPAPKTDNYTVALSVALQFFNAQKCTASCPFASQFRCNSFSHIMSKSAGHLTKSNALPWRGDSGLQDGSELSDLKGGLVGGYYDSGNNMKFHFPMAFSMTLLSWSVAEYGPKYKAIGEYNHIKDIIKWGIDYLLLTFNSSAPSISKMYSQVGISQRNSTSPDDGYCWQRPEDINYPRPVQTSTSAPDLAGEVAAALAAASLVFKEENAYSKRLVHAAKTAYRFAQETVNKAPYSTGNQMIAQFYNSTGYWDEYIWASAWLFYATGNYSYLAFVTDPNIYKNANADLKKPGFRVFSWDNKLPGAILLLSRLRIFLNPGYPLEDMLGRFHADTSKNMCSYLRQFRVFNWTKGGLIQLNHGKPRQLQYAANAAFLASVYADYMKESRVPGWHCGSFYFNISSLRSFAASQVNYILGANPKNISYLVGFGNKFPKNVHHRGASTPHDGHKYPCTGGWKWRDSEAPNPNVITGAMVSGPDKYDHFFDTRTDGDYTEPTLAGNAGLVAALVALAKSNGSEGIDKNAIFSSVQPFFLNSPPPSAWKP</sequence>
<comment type="caution">
    <text evidence="13">The sequence shown here is derived from an EMBL/GenBank/DDBJ whole genome shotgun (WGS) entry which is preliminary data.</text>
</comment>
<comment type="similarity">
    <text evidence="2 8 9">Belongs to the glycosyl hydrolase 9 (cellulase E) family.</text>
</comment>
<evidence type="ECO:0000256" key="3">
    <source>
        <dbReference type="ARBA" id="ARBA00022801"/>
    </source>
</evidence>
<evidence type="ECO:0000256" key="1">
    <source>
        <dbReference type="ARBA" id="ARBA00000966"/>
    </source>
</evidence>
<dbReference type="AlphaFoldDB" id="A0A8J5C704"/>
<feature type="transmembrane region" description="Helical" evidence="11">
    <location>
        <begin position="78"/>
        <end position="96"/>
    </location>
</feature>
<dbReference type="PANTHER" id="PTHR22298">
    <property type="entry name" value="ENDO-1,4-BETA-GLUCANASE"/>
    <property type="match status" value="1"/>
</dbReference>
<evidence type="ECO:0000256" key="4">
    <source>
        <dbReference type="ARBA" id="ARBA00023001"/>
    </source>
</evidence>
<accession>A0A8J5C704</accession>
<keyword evidence="11" id="KW-0472">Membrane</keyword>
<evidence type="ECO:0000259" key="12">
    <source>
        <dbReference type="Pfam" id="PF00759"/>
    </source>
</evidence>
<reference evidence="13 14" key="1">
    <citation type="submission" date="2020-08" db="EMBL/GenBank/DDBJ databases">
        <title>Plant Genome Project.</title>
        <authorList>
            <person name="Zhang R.-G."/>
        </authorList>
    </citation>
    <scope>NUCLEOTIDE SEQUENCE [LARGE SCALE GENOMIC DNA]</scope>
    <source>
        <tissue evidence="13">Rhizome</tissue>
    </source>
</reference>
<evidence type="ECO:0000256" key="10">
    <source>
        <dbReference type="SAM" id="MobiDB-lite"/>
    </source>
</evidence>
<keyword evidence="4 9" id="KW-0136">Cellulose degradation</keyword>
<feature type="active site" evidence="8">
    <location>
        <position position="539"/>
    </location>
</feature>
<dbReference type="Gene3D" id="1.50.10.10">
    <property type="match status" value="1"/>
</dbReference>
<keyword evidence="11" id="KW-0812">Transmembrane</keyword>
<evidence type="ECO:0000256" key="6">
    <source>
        <dbReference type="ARBA" id="ARBA00023295"/>
    </source>
</evidence>
<name>A0A8J5C704_ZINOF</name>
<evidence type="ECO:0000313" key="14">
    <source>
        <dbReference type="Proteomes" id="UP000734854"/>
    </source>
</evidence>
<evidence type="ECO:0000256" key="7">
    <source>
        <dbReference type="ARBA" id="ARBA00023326"/>
    </source>
</evidence>
<keyword evidence="6 8" id="KW-0326">Glycosidase</keyword>
<keyword evidence="3 8" id="KW-0378">Hydrolase</keyword>
<proteinExistence type="inferred from homology"/>
<organism evidence="13 14">
    <name type="scientific">Zingiber officinale</name>
    <name type="common">Ginger</name>
    <name type="synonym">Amomum zingiber</name>
    <dbReference type="NCBI Taxonomy" id="94328"/>
    <lineage>
        <taxon>Eukaryota</taxon>
        <taxon>Viridiplantae</taxon>
        <taxon>Streptophyta</taxon>
        <taxon>Embryophyta</taxon>
        <taxon>Tracheophyta</taxon>
        <taxon>Spermatophyta</taxon>
        <taxon>Magnoliopsida</taxon>
        <taxon>Liliopsida</taxon>
        <taxon>Zingiberales</taxon>
        <taxon>Zingiberaceae</taxon>
        <taxon>Zingiber</taxon>
    </lineage>
</organism>
<protein>
    <recommendedName>
        <fullName evidence="9">Endoglucanase</fullName>
        <ecNumber evidence="9">3.2.1.4</ecNumber>
    </recommendedName>
</protein>
<evidence type="ECO:0000256" key="2">
    <source>
        <dbReference type="ARBA" id="ARBA00007072"/>
    </source>
</evidence>
<dbReference type="PROSITE" id="PS00592">
    <property type="entry name" value="GH9_2"/>
    <property type="match status" value="1"/>
</dbReference>
<dbReference type="InterPro" id="IPR001701">
    <property type="entry name" value="Glyco_hydro_9"/>
</dbReference>
<evidence type="ECO:0000256" key="5">
    <source>
        <dbReference type="ARBA" id="ARBA00023277"/>
    </source>
</evidence>
<gene>
    <name evidence="13" type="ORF">ZIOFF_067609</name>
</gene>
<dbReference type="InterPro" id="IPR012341">
    <property type="entry name" value="6hp_glycosidase-like_sf"/>
</dbReference>
<dbReference type="Pfam" id="PF00759">
    <property type="entry name" value="Glyco_hydro_9"/>
    <property type="match status" value="1"/>
</dbReference>
<dbReference type="EC" id="3.2.1.4" evidence="9"/>
<comment type="catalytic activity">
    <reaction evidence="1 9">
        <text>Endohydrolysis of (1-&gt;4)-beta-D-glucosidic linkages in cellulose, lichenin and cereal beta-D-glucans.</text>
        <dbReference type="EC" id="3.2.1.4"/>
    </reaction>
</comment>
<dbReference type="GO" id="GO:0008810">
    <property type="term" value="F:cellulase activity"/>
    <property type="evidence" value="ECO:0007669"/>
    <property type="project" value="UniProtKB-EC"/>
</dbReference>
<dbReference type="Proteomes" id="UP000734854">
    <property type="component" value="Unassembled WGS sequence"/>
</dbReference>